<evidence type="ECO:0000256" key="4">
    <source>
        <dbReference type="ARBA" id="ARBA00029440"/>
    </source>
</evidence>
<dbReference type="InterPro" id="IPR023753">
    <property type="entry name" value="FAD/NAD-binding_dom"/>
</dbReference>
<evidence type="ECO:0000259" key="5">
    <source>
        <dbReference type="Pfam" id="PF07992"/>
    </source>
</evidence>
<gene>
    <name evidence="7" type="primary">gltD</name>
    <name evidence="7" type="ORF">GTQ38_20520</name>
</gene>
<dbReference type="Gene3D" id="3.50.50.60">
    <property type="entry name" value="FAD/NAD(P)-binding domain"/>
    <property type="match status" value="2"/>
</dbReference>
<dbReference type="SUPFAM" id="SSF46548">
    <property type="entry name" value="alpha-helical ferredoxin"/>
    <property type="match status" value="1"/>
</dbReference>
<proteinExistence type="predicted"/>
<feature type="domain" description="FAD/NAD(P)-binding" evidence="5">
    <location>
        <begin position="145"/>
        <end position="460"/>
    </location>
</feature>
<keyword evidence="3" id="KW-0314">Glutamate biosynthesis</keyword>
<comment type="pathway">
    <text evidence="4">Amino-acid biosynthesis.</text>
</comment>
<evidence type="ECO:0000313" key="7">
    <source>
        <dbReference type="EMBL" id="NAS14408.1"/>
    </source>
</evidence>
<reference evidence="7 8" key="1">
    <citation type="submission" date="2020-01" db="EMBL/GenBank/DDBJ databases">
        <title>Bacteria diversity of Porities sp.</title>
        <authorList>
            <person name="Wang G."/>
        </authorList>
    </citation>
    <scope>NUCLEOTIDE SEQUENCE [LARGE SCALE GENOMIC DNA]</scope>
    <source>
        <strain evidence="7 8">R33</strain>
    </source>
</reference>
<evidence type="ECO:0000256" key="2">
    <source>
        <dbReference type="ARBA" id="ARBA00023002"/>
    </source>
</evidence>
<name>A0A6L9EIR8_9FLAO</name>
<dbReference type="Proteomes" id="UP000475249">
    <property type="component" value="Unassembled WGS sequence"/>
</dbReference>
<dbReference type="AlphaFoldDB" id="A0A6L9EIR8"/>
<evidence type="ECO:0000313" key="8">
    <source>
        <dbReference type="Proteomes" id="UP000475249"/>
    </source>
</evidence>
<dbReference type="SUPFAM" id="SSF51971">
    <property type="entry name" value="Nucleotide-binding domain"/>
    <property type="match status" value="2"/>
</dbReference>
<dbReference type="Pfam" id="PF07992">
    <property type="entry name" value="Pyr_redox_2"/>
    <property type="match status" value="1"/>
</dbReference>
<comment type="caution">
    <text evidence="7">The sequence shown here is derived from an EMBL/GenBank/DDBJ whole genome shotgun (WGS) entry which is preliminary data.</text>
</comment>
<evidence type="ECO:0000259" key="6">
    <source>
        <dbReference type="Pfam" id="PF14691"/>
    </source>
</evidence>
<dbReference type="NCBIfam" id="TIGR01317">
    <property type="entry name" value="GOGAT_sm_gam"/>
    <property type="match status" value="1"/>
</dbReference>
<dbReference type="EMBL" id="WXYO01000011">
    <property type="protein sequence ID" value="NAS14408.1"/>
    <property type="molecule type" value="Genomic_DNA"/>
</dbReference>
<dbReference type="PANTHER" id="PTHR43100">
    <property type="entry name" value="GLUTAMATE SYNTHASE [NADPH] SMALL CHAIN"/>
    <property type="match status" value="1"/>
</dbReference>
<dbReference type="InterPro" id="IPR036188">
    <property type="entry name" value="FAD/NAD-bd_sf"/>
</dbReference>
<evidence type="ECO:0000256" key="3">
    <source>
        <dbReference type="ARBA" id="ARBA00023164"/>
    </source>
</evidence>
<evidence type="ECO:0000256" key="1">
    <source>
        <dbReference type="ARBA" id="ARBA00022605"/>
    </source>
</evidence>
<dbReference type="GO" id="GO:0006537">
    <property type="term" value="P:glutamate biosynthetic process"/>
    <property type="evidence" value="ECO:0007669"/>
    <property type="project" value="UniProtKB-KW"/>
</dbReference>
<feature type="domain" description="Dihydroprymidine dehydrogenase" evidence="6">
    <location>
        <begin position="23"/>
        <end position="131"/>
    </location>
</feature>
<protein>
    <submittedName>
        <fullName evidence="7">Glutamate synthase small subunit</fullName>
        <ecNumber evidence="7">1.4.1.-</ecNumber>
    </submittedName>
</protein>
<organism evidence="7 8">
    <name type="scientific">Poritiphilus flavus</name>
    <dbReference type="NCBI Taxonomy" id="2697053"/>
    <lineage>
        <taxon>Bacteria</taxon>
        <taxon>Pseudomonadati</taxon>
        <taxon>Bacteroidota</taxon>
        <taxon>Flavobacteriia</taxon>
        <taxon>Flavobacteriales</taxon>
        <taxon>Flavobacteriaceae</taxon>
        <taxon>Poritiphilus</taxon>
    </lineage>
</organism>
<dbReference type="EC" id="1.4.1.-" evidence="7"/>
<dbReference type="Gene3D" id="1.10.1060.10">
    <property type="entry name" value="Alpha-helical ferredoxin"/>
    <property type="match status" value="1"/>
</dbReference>
<dbReference type="RefSeq" id="WP_161437457.1">
    <property type="nucleotide sequence ID" value="NZ_WXYO01000011.1"/>
</dbReference>
<dbReference type="InterPro" id="IPR051394">
    <property type="entry name" value="Glutamate_Synthase"/>
</dbReference>
<dbReference type="PANTHER" id="PTHR43100:SF1">
    <property type="entry name" value="GLUTAMATE SYNTHASE [NADPH] SMALL CHAIN"/>
    <property type="match status" value="1"/>
</dbReference>
<dbReference type="InterPro" id="IPR028261">
    <property type="entry name" value="DPD_II"/>
</dbReference>
<keyword evidence="2 7" id="KW-0560">Oxidoreductase</keyword>
<dbReference type="InterPro" id="IPR006005">
    <property type="entry name" value="Glut_synth_ssu1"/>
</dbReference>
<dbReference type="InterPro" id="IPR009051">
    <property type="entry name" value="Helical_ferredxn"/>
</dbReference>
<keyword evidence="8" id="KW-1185">Reference proteome</keyword>
<dbReference type="GO" id="GO:0051536">
    <property type="term" value="F:iron-sulfur cluster binding"/>
    <property type="evidence" value="ECO:0007669"/>
    <property type="project" value="InterPro"/>
</dbReference>
<dbReference type="PRINTS" id="PR00419">
    <property type="entry name" value="ADXRDTASE"/>
</dbReference>
<dbReference type="GO" id="GO:0016639">
    <property type="term" value="F:oxidoreductase activity, acting on the CH-NH2 group of donors, NAD or NADP as acceptor"/>
    <property type="evidence" value="ECO:0007669"/>
    <property type="project" value="InterPro"/>
</dbReference>
<sequence length="488" mass="53558">MGKITGFLEYDRKDEAYTPVEERVKNFKEFTKPLKEKAIREQGARCMDCGIPFCHSGCPLGNLIPDFNDAVYRGKWKKATEILHSTNNFPEFTGRLCPAPCEEACVLGINADPVSIENIEKNIAEMAFKEGWITAEPPETRTGKSVAVVGSGPAGLAAAQQLNRAGHLVTVFERDEKPGGLLRYGIPDFKMEKHIIDRRLQYLEEEGITFKCGVNVGKDVKTDSLLKDFDAVVLCGGATVRRPLPIKGADLKGVVQAMDFLAQNNRRVDGQKDLGESILASDKDVVVIGGGDTGSDCIGTSFRQGATSVTNFEILGKPPTGRPEDQPWPFWPMRLRTSSSHKEGAERVFSISTKEFIGDKDGNLKGLITVNVEWERKSGERPVLKEIKGTEKEWKCELALLALGFTGSETTMADQLGLEMDPRTNIKASVSDYATNIPGVFVAGDQRRGQSLIVWAISEGRQAAHHVDTYLMGKSNLPLKGEGDLPRI</sequence>
<dbReference type="Pfam" id="PF14691">
    <property type="entry name" value="Fer4_20"/>
    <property type="match status" value="1"/>
</dbReference>
<keyword evidence="1" id="KW-0028">Amino-acid biosynthesis</keyword>
<accession>A0A6L9EIR8</accession>